<reference evidence="5 6" key="1">
    <citation type="journal article" date="2015" name="Int. J. Syst. Evol. Microbiol.">
        <title>Amycolatopsis rhabdoformis sp. nov., an actinomycete isolated from a tropical forest soil.</title>
        <authorList>
            <person name="Souza W.R."/>
            <person name="Silva R.E."/>
            <person name="Goodfellow M."/>
            <person name="Busarakam K."/>
            <person name="Figueiro F.S."/>
            <person name="Ferreira D."/>
            <person name="Rodrigues-Filho E."/>
            <person name="Moraes L.A.B."/>
            <person name="Zucchi T.D."/>
        </authorList>
    </citation>
    <scope>NUCLEOTIDE SEQUENCE [LARGE SCALE GENOMIC DNA]</scope>
    <source>
        <strain evidence="5 6">NCIMB 14900</strain>
    </source>
</reference>
<keyword evidence="3" id="KW-0804">Transcription</keyword>
<evidence type="ECO:0000256" key="3">
    <source>
        <dbReference type="ARBA" id="ARBA00023163"/>
    </source>
</evidence>
<protein>
    <submittedName>
        <fullName evidence="5">LuxR C-terminal-related transcriptional regulator</fullName>
    </submittedName>
</protein>
<keyword evidence="1" id="KW-0805">Transcription regulation</keyword>
<dbReference type="InterPro" id="IPR000792">
    <property type="entry name" value="Tscrpt_reg_LuxR_C"/>
</dbReference>
<dbReference type="SUPFAM" id="SSF55781">
    <property type="entry name" value="GAF domain-like"/>
    <property type="match status" value="1"/>
</dbReference>
<evidence type="ECO:0000259" key="4">
    <source>
        <dbReference type="PROSITE" id="PS50043"/>
    </source>
</evidence>
<sequence>MADISGAERAVLSLCRRGLEVSELQQQVLAALRRVMTIDAAAIGTTDPETLLFTGVHNEDPLAAMSQRFIDNELGGRDVNTFTELMHAPGHVRSLDTATRGDWMASPRYREMMRPAGLGDELRATLVVDGHCWGYLCLHREDGELGFTTAETALIRRLAPHIAHALRQGTLLHPPTAQMPRRPGVVLLDEQLELVASTADADALLPLIGHGSTRLPLPAGVYSVAAALTTSDRPPSVRVRAATGGWLNLHASWLQSTSDTRIAVVLEPAQPQSTLALLLTASGLTVRELDVARLVLRGESTTAIAASLHISAHTVQDHLKSVFDKIGVHSRRDLVGRLLAGQAGSISTGAIPASASDCG</sequence>
<dbReference type="Gene3D" id="3.30.450.40">
    <property type="match status" value="1"/>
</dbReference>
<evidence type="ECO:0000313" key="6">
    <source>
        <dbReference type="Proteomes" id="UP001330812"/>
    </source>
</evidence>
<dbReference type="CDD" id="cd06170">
    <property type="entry name" value="LuxR_C_like"/>
    <property type="match status" value="1"/>
</dbReference>
<feature type="domain" description="HTH luxR-type" evidence="4">
    <location>
        <begin position="277"/>
        <end position="342"/>
    </location>
</feature>
<evidence type="ECO:0000256" key="2">
    <source>
        <dbReference type="ARBA" id="ARBA00023125"/>
    </source>
</evidence>
<dbReference type="PROSITE" id="PS00622">
    <property type="entry name" value="HTH_LUXR_1"/>
    <property type="match status" value="1"/>
</dbReference>
<evidence type="ECO:0000256" key="1">
    <source>
        <dbReference type="ARBA" id="ARBA00023015"/>
    </source>
</evidence>
<dbReference type="Gene3D" id="1.10.10.10">
    <property type="entry name" value="Winged helix-like DNA-binding domain superfamily/Winged helix DNA-binding domain"/>
    <property type="match status" value="1"/>
</dbReference>
<organism evidence="5 6">
    <name type="scientific">Amycolatopsis rhabdoformis</name>
    <dbReference type="NCBI Taxonomy" id="1448059"/>
    <lineage>
        <taxon>Bacteria</taxon>
        <taxon>Bacillati</taxon>
        <taxon>Actinomycetota</taxon>
        <taxon>Actinomycetes</taxon>
        <taxon>Pseudonocardiales</taxon>
        <taxon>Pseudonocardiaceae</taxon>
        <taxon>Amycolatopsis</taxon>
    </lineage>
</organism>
<keyword evidence="6" id="KW-1185">Reference proteome</keyword>
<dbReference type="InterPro" id="IPR029016">
    <property type="entry name" value="GAF-like_dom_sf"/>
</dbReference>
<evidence type="ECO:0000313" key="5">
    <source>
        <dbReference type="EMBL" id="WSE32131.1"/>
    </source>
</evidence>
<dbReference type="SMART" id="SM00421">
    <property type="entry name" value="HTH_LUXR"/>
    <property type="match status" value="1"/>
</dbReference>
<dbReference type="Pfam" id="PF01590">
    <property type="entry name" value="GAF"/>
    <property type="match status" value="1"/>
</dbReference>
<dbReference type="PROSITE" id="PS50043">
    <property type="entry name" value="HTH_LUXR_2"/>
    <property type="match status" value="1"/>
</dbReference>
<gene>
    <name evidence="5" type="ORF">VSH64_08420</name>
</gene>
<dbReference type="SMART" id="SM00065">
    <property type="entry name" value="GAF"/>
    <property type="match status" value="1"/>
</dbReference>
<dbReference type="EMBL" id="CP142149">
    <property type="protein sequence ID" value="WSE32131.1"/>
    <property type="molecule type" value="Genomic_DNA"/>
</dbReference>
<dbReference type="InterPro" id="IPR016032">
    <property type="entry name" value="Sig_transdc_resp-reg_C-effctor"/>
</dbReference>
<dbReference type="PRINTS" id="PR00038">
    <property type="entry name" value="HTHLUXR"/>
</dbReference>
<dbReference type="Pfam" id="PF00196">
    <property type="entry name" value="GerE"/>
    <property type="match status" value="1"/>
</dbReference>
<dbReference type="Proteomes" id="UP001330812">
    <property type="component" value="Chromosome"/>
</dbReference>
<accession>A0ABZ1ICC9</accession>
<dbReference type="PANTHER" id="PTHR44688">
    <property type="entry name" value="DNA-BINDING TRANSCRIPTIONAL ACTIVATOR DEVR_DOSR"/>
    <property type="match status" value="1"/>
</dbReference>
<name>A0ABZ1ICC9_9PSEU</name>
<dbReference type="InterPro" id="IPR036388">
    <property type="entry name" value="WH-like_DNA-bd_sf"/>
</dbReference>
<proteinExistence type="predicted"/>
<dbReference type="RefSeq" id="WP_326834939.1">
    <property type="nucleotide sequence ID" value="NZ_CP142149.1"/>
</dbReference>
<keyword evidence="2" id="KW-0238">DNA-binding</keyword>
<dbReference type="InterPro" id="IPR003018">
    <property type="entry name" value="GAF"/>
</dbReference>
<dbReference type="PANTHER" id="PTHR44688:SF16">
    <property type="entry name" value="DNA-BINDING TRANSCRIPTIONAL ACTIVATOR DEVR_DOSR"/>
    <property type="match status" value="1"/>
</dbReference>
<dbReference type="SUPFAM" id="SSF46894">
    <property type="entry name" value="C-terminal effector domain of the bipartite response regulators"/>
    <property type="match status" value="1"/>
</dbReference>